<feature type="domain" description="USP" evidence="9">
    <location>
        <begin position="458"/>
        <end position="1345"/>
    </location>
</feature>
<evidence type="ECO:0000259" key="9">
    <source>
        <dbReference type="PROSITE" id="PS50235"/>
    </source>
</evidence>
<comment type="caution">
    <text evidence="11">The sequence shown here is derived from an EMBL/GenBank/DDBJ whole genome shotgun (WGS) entry which is preliminary data.</text>
</comment>
<feature type="compositionally biased region" description="Low complexity" evidence="8">
    <location>
        <begin position="67"/>
        <end position="92"/>
    </location>
</feature>
<evidence type="ECO:0000256" key="2">
    <source>
        <dbReference type="ARBA" id="ARBA00009085"/>
    </source>
</evidence>
<dbReference type="EC" id="3.4.19.12" evidence="3"/>
<evidence type="ECO:0000256" key="6">
    <source>
        <dbReference type="ARBA" id="ARBA00022801"/>
    </source>
</evidence>
<gene>
    <name evidence="11" type="ORF">HYH03_018107</name>
</gene>
<feature type="compositionally biased region" description="Acidic residues" evidence="8">
    <location>
        <begin position="355"/>
        <end position="364"/>
    </location>
</feature>
<sequence length="1613" mass="163871">MTSGALNEALEVAALEKAAQFAPGTLAYLISTAWWEAWARYSGYVGPKAPATAALLPPLGAAAPRPGPISNADLLPSDSAAADTSAAGPSEAVALPGATAEGSKASEEVALRPGLVEQQDFVVVSEASWQRLQGWYAGGPAVARPVVAEAGPGPSGRPGERWVRVGLYPLRLEVCCVDRSGQQRAAVVTIDPEATLADLKARACAALGVAPAEVTLWDYTGGSAVRSLEEPAAGDADAEAAAEAANNAAAAATAAAAAASPIAAAAAVTSTGGDESGVPTPMAVEGPAASAAAWNAAAAAAGPGGDASGGGKMDIDGGAPAAAGAPAVLYMTRTLRDVALLDEQMLLLRRKDAAGSDEEDEDEDSKAGDACGSDTDTARKRGAGKPRVPRKPGRSNEESDQATPVARTSGGGAGPLARISGGGSAAHGGAGTSRPFGQRPSGWDDNCLLRDGQPPGLAGLSNLGNTCFMNSSLQCLAHTVPLMRAFLGGAYVQDLNRTNPLGMRGELAEAFGSLMSQLWRGGVSAVTPRSFKAKIGRFAPQFSGYAQHDSQEFLAFLLDGLHEDTNRIKVKPYVEEKDAPNRPDEEVAAEAWANYRARNNSLVVDHFQGLFKSTVDCPECGFNSVKFDPFMYLSLPLPESRRRTAEAVLVATDGSRAPLRMALDLAAGASLGDMMAAAARAAELPEEVQAAPEAHLLAARPLRSSPSAYAEELALLTDPRMRLADALEAGGGGGHGGYGLRSSHAADHGLILYYYPDASRGPRGEGAAPVVVHLKRPDSVPRRSQAWGRGLWCGAPLVLYMPADRPPYDPAQLVKAGSGDPGTCSSRPEWDVVGACPLTDALTAALRPIQRAPLPPNWPPPPPLHAAAADGDGDGAAAAAAGAEAPAAPMDMEEDAAVVHVVPPPPPPEQPPQPQPPMAALLPAVAAIVGGAAADGELRPGTPVQEQDHAVGAGAASAAPSRRRSSSGGGGGGGEQMEGLEPLVAAPAPAVAAVIPAVIPAVAAVADVDAEAARPGTPPLEAAVAAISKDRGSITNIASLLHDGQAGISGGGDVAMSDDAAPPAALPAVIIAGPPPEDHAAATDGLGPPAVQPFHMWANEYVNDGTADGAAAAGTAAVSAVPYILKLANAKGDPALWGGTFDKEISPEHHREFLLCFHEPGPYAPQDLDAPPEHPSVAQHRARTASGPLPVALGDCMATFLQPERLAESDAWYCPRCKAHVCADKKLDLWSLPEVLVVHLKRFSYTRYSRTKLDTRVDFPLHGLDLGPYVMRQQEVRPLYDCFAVSNHYGSMGGGHYTAYARQPCQGAAGGEDGRWHCFDDSHVSPVEPDAVRSPAAYVLFYRRRAEAGADPSALGDMLRDLHTEKEAALAAADAAAAAAAGPSGAAPDADGAASPKLAGIYDDADGDTDQAAAGGGRRTSGDALGGVGASVSLAAAAEAAKVARQKAGGGGGGDDELEVTGRSMGAFTSGSARPVPVVATAAGGLVGYRGGAADLDSPDQPSSPMPMSVGKPYGGGGGNFAMRTTQFDPNDYDAFADTSMPDAGTADGGGMAEGVPVGLLSNYDELDDIRTRHSGSDAASAGGRDLEDLDADAEGGAEGEGEAGAGGSGAGR</sequence>
<evidence type="ECO:0000313" key="12">
    <source>
        <dbReference type="Proteomes" id="UP000612055"/>
    </source>
</evidence>
<keyword evidence="5" id="KW-0833">Ubl conjugation pathway</keyword>
<dbReference type="InterPro" id="IPR006615">
    <property type="entry name" value="Pept_C19_DUSP"/>
</dbReference>
<keyword evidence="6" id="KW-0378">Hydrolase</keyword>
<dbReference type="PANTHER" id="PTHR21646:SF24">
    <property type="entry name" value="UBIQUITIN CARBOXYL-TERMINAL HYDROLASE"/>
    <property type="match status" value="1"/>
</dbReference>
<dbReference type="PANTHER" id="PTHR21646">
    <property type="entry name" value="UBIQUITIN CARBOXYL-TERMINAL HYDROLASE"/>
    <property type="match status" value="1"/>
</dbReference>
<dbReference type="InterPro" id="IPR035927">
    <property type="entry name" value="DUSP-like_sf"/>
</dbReference>
<dbReference type="SUPFAM" id="SSF54001">
    <property type="entry name" value="Cysteine proteinases"/>
    <property type="match status" value="1"/>
</dbReference>
<feature type="region of interest" description="Disordered" evidence="8">
    <location>
        <begin position="936"/>
        <end position="979"/>
    </location>
</feature>
<dbReference type="GO" id="GO:0006508">
    <property type="term" value="P:proteolysis"/>
    <property type="evidence" value="ECO:0007669"/>
    <property type="project" value="UniProtKB-KW"/>
</dbReference>
<evidence type="ECO:0000256" key="1">
    <source>
        <dbReference type="ARBA" id="ARBA00000707"/>
    </source>
</evidence>
<dbReference type="PROSITE" id="PS51283">
    <property type="entry name" value="DUSP"/>
    <property type="match status" value="1"/>
</dbReference>
<feature type="region of interest" description="Disordered" evidence="8">
    <location>
        <begin position="1572"/>
        <end position="1613"/>
    </location>
</feature>
<feature type="compositionally biased region" description="Gly residues" evidence="8">
    <location>
        <begin position="409"/>
        <end position="431"/>
    </location>
</feature>
<feature type="domain" description="DUSP" evidence="10">
    <location>
        <begin position="6"/>
        <end position="147"/>
    </location>
</feature>
<feature type="region of interest" description="Disordered" evidence="8">
    <location>
        <begin position="67"/>
        <end position="100"/>
    </location>
</feature>
<evidence type="ECO:0000313" key="11">
    <source>
        <dbReference type="EMBL" id="KAG2482980.1"/>
    </source>
</evidence>
<evidence type="ECO:0000256" key="4">
    <source>
        <dbReference type="ARBA" id="ARBA00022670"/>
    </source>
</evidence>
<comment type="catalytic activity">
    <reaction evidence="1">
        <text>Thiol-dependent hydrolysis of ester, thioester, amide, peptide and isopeptide bonds formed by the C-terminal Gly of ubiquitin (a 76-residue protein attached to proteins as an intracellular targeting signal).</text>
        <dbReference type="EC" id="3.4.19.12"/>
    </reaction>
</comment>
<keyword evidence="7" id="KW-0788">Thiol protease</keyword>
<dbReference type="InterPro" id="IPR050185">
    <property type="entry name" value="Ub_carboxyl-term_hydrolase"/>
</dbReference>
<reference evidence="11" key="1">
    <citation type="journal article" date="2020" name="bioRxiv">
        <title>Comparative genomics of Chlamydomonas.</title>
        <authorList>
            <person name="Craig R.J."/>
            <person name="Hasan A.R."/>
            <person name="Ness R.W."/>
            <person name="Keightley P.D."/>
        </authorList>
    </citation>
    <scope>NUCLEOTIDE SEQUENCE</scope>
    <source>
        <strain evidence="11">CCAP 11/70</strain>
    </source>
</reference>
<dbReference type="Gene3D" id="3.90.70.10">
    <property type="entry name" value="Cysteine proteinases"/>
    <property type="match status" value="2"/>
</dbReference>
<dbReference type="SUPFAM" id="SSF143791">
    <property type="entry name" value="DUSP-like"/>
    <property type="match status" value="1"/>
</dbReference>
<accession>A0A836BNF4</accession>
<dbReference type="Pfam" id="PF06337">
    <property type="entry name" value="DUSP"/>
    <property type="match status" value="1"/>
</dbReference>
<evidence type="ECO:0000256" key="5">
    <source>
        <dbReference type="ARBA" id="ARBA00022786"/>
    </source>
</evidence>
<dbReference type="Gene3D" id="3.30.2230.10">
    <property type="entry name" value="DUSP-like"/>
    <property type="match status" value="1"/>
</dbReference>
<organism evidence="11 12">
    <name type="scientific">Edaphochlamys debaryana</name>
    <dbReference type="NCBI Taxonomy" id="47281"/>
    <lineage>
        <taxon>Eukaryota</taxon>
        <taxon>Viridiplantae</taxon>
        <taxon>Chlorophyta</taxon>
        <taxon>core chlorophytes</taxon>
        <taxon>Chlorophyceae</taxon>
        <taxon>CS clade</taxon>
        <taxon>Chlamydomonadales</taxon>
        <taxon>Chlamydomonadales incertae sedis</taxon>
        <taxon>Edaphochlamys</taxon>
    </lineage>
</organism>
<dbReference type="OrthoDB" id="545896at2759"/>
<feature type="region of interest" description="Disordered" evidence="8">
    <location>
        <begin position="1397"/>
        <end position="1422"/>
    </location>
</feature>
<dbReference type="CDD" id="cd02674">
    <property type="entry name" value="Peptidase_C19R"/>
    <property type="match status" value="1"/>
</dbReference>
<feature type="region of interest" description="Disordered" evidence="8">
    <location>
        <begin position="1533"/>
        <end position="1553"/>
    </location>
</feature>
<dbReference type="InterPro" id="IPR001394">
    <property type="entry name" value="Peptidase_C19_UCH"/>
</dbReference>
<dbReference type="GO" id="GO:0004843">
    <property type="term" value="F:cysteine-type deubiquitinase activity"/>
    <property type="evidence" value="ECO:0007669"/>
    <property type="project" value="UniProtKB-EC"/>
</dbReference>
<comment type="similarity">
    <text evidence="2">Belongs to the peptidase C19 family.</text>
</comment>
<dbReference type="GO" id="GO:0016579">
    <property type="term" value="P:protein deubiquitination"/>
    <property type="evidence" value="ECO:0007669"/>
    <property type="project" value="InterPro"/>
</dbReference>
<feature type="compositionally biased region" description="Gly residues" evidence="8">
    <location>
        <begin position="1603"/>
        <end position="1613"/>
    </location>
</feature>
<dbReference type="Proteomes" id="UP000612055">
    <property type="component" value="Unassembled WGS sequence"/>
</dbReference>
<dbReference type="EMBL" id="JAEHOE010000194">
    <property type="protein sequence ID" value="KAG2482980.1"/>
    <property type="molecule type" value="Genomic_DNA"/>
</dbReference>
<dbReference type="InterPro" id="IPR018200">
    <property type="entry name" value="USP_CS"/>
</dbReference>
<name>A0A836BNF4_9CHLO</name>
<protein>
    <recommendedName>
        <fullName evidence="3">ubiquitinyl hydrolase 1</fullName>
        <ecNumber evidence="3">3.4.19.12</ecNumber>
    </recommendedName>
</protein>
<dbReference type="Pfam" id="PF00443">
    <property type="entry name" value="UCH"/>
    <property type="match status" value="1"/>
</dbReference>
<feature type="region of interest" description="Disordered" evidence="8">
    <location>
        <begin position="352"/>
        <end position="450"/>
    </location>
</feature>
<feature type="region of interest" description="Disordered" evidence="8">
    <location>
        <begin position="851"/>
        <end position="889"/>
    </location>
</feature>
<evidence type="ECO:0000256" key="7">
    <source>
        <dbReference type="ARBA" id="ARBA00022807"/>
    </source>
</evidence>
<dbReference type="SMART" id="SM00695">
    <property type="entry name" value="DUSP"/>
    <property type="match status" value="1"/>
</dbReference>
<dbReference type="InterPro" id="IPR038765">
    <property type="entry name" value="Papain-like_cys_pep_sf"/>
</dbReference>
<proteinExistence type="inferred from homology"/>
<dbReference type="PROSITE" id="PS00972">
    <property type="entry name" value="USP_1"/>
    <property type="match status" value="1"/>
</dbReference>
<evidence type="ECO:0000256" key="3">
    <source>
        <dbReference type="ARBA" id="ARBA00012759"/>
    </source>
</evidence>
<dbReference type="InterPro" id="IPR028889">
    <property type="entry name" value="USP"/>
</dbReference>
<feature type="compositionally biased region" description="Low complexity" evidence="8">
    <location>
        <begin position="865"/>
        <end position="889"/>
    </location>
</feature>
<evidence type="ECO:0000259" key="10">
    <source>
        <dbReference type="PROSITE" id="PS51283"/>
    </source>
</evidence>
<feature type="compositionally biased region" description="Pro residues" evidence="8">
    <location>
        <begin position="853"/>
        <end position="864"/>
    </location>
</feature>
<keyword evidence="4" id="KW-0645">Protease</keyword>
<evidence type="ECO:0000256" key="8">
    <source>
        <dbReference type="SAM" id="MobiDB-lite"/>
    </source>
</evidence>
<feature type="compositionally biased region" description="Acidic residues" evidence="8">
    <location>
        <begin position="1588"/>
        <end position="1602"/>
    </location>
</feature>
<feature type="compositionally biased region" description="Gly residues" evidence="8">
    <location>
        <begin position="967"/>
        <end position="976"/>
    </location>
</feature>
<dbReference type="PROSITE" id="PS50235">
    <property type="entry name" value="USP_3"/>
    <property type="match status" value="1"/>
</dbReference>
<keyword evidence="12" id="KW-1185">Reference proteome</keyword>
<feature type="compositionally biased region" description="Basic residues" evidence="8">
    <location>
        <begin position="380"/>
        <end position="393"/>
    </location>
</feature>